<keyword evidence="4 8" id="KW-0238">DNA-binding</keyword>
<dbReference type="InterPro" id="IPR037241">
    <property type="entry name" value="E2F-DP_heterodim"/>
</dbReference>
<dbReference type="OrthoDB" id="552115at2759"/>
<dbReference type="InterPro" id="IPR014889">
    <property type="entry name" value="Transc_factor_DP_C"/>
</dbReference>
<dbReference type="RefSeq" id="XP_073115218.1">
    <property type="nucleotide sequence ID" value="XM_073259117.1"/>
</dbReference>
<dbReference type="SUPFAM" id="SSF46785">
    <property type="entry name" value="Winged helix' DNA-binding domain"/>
    <property type="match status" value="1"/>
</dbReference>
<dbReference type="InterPro" id="IPR036390">
    <property type="entry name" value="WH_DNA-bd_sf"/>
</dbReference>
<evidence type="ECO:0000256" key="2">
    <source>
        <dbReference type="ARBA" id="ARBA00010940"/>
    </source>
</evidence>
<dbReference type="PANTHER" id="PTHR12548">
    <property type="entry name" value="TRANSCRIPTION FACTOR DP"/>
    <property type="match status" value="1"/>
</dbReference>
<reference evidence="13" key="1">
    <citation type="submission" date="2025-08" db="UniProtKB">
        <authorList>
            <consortium name="RefSeq"/>
        </authorList>
    </citation>
    <scope>IDENTIFICATION</scope>
</reference>
<dbReference type="CDD" id="cd14458">
    <property type="entry name" value="DP_DD"/>
    <property type="match status" value="1"/>
</dbReference>
<feature type="region of interest" description="Disordered" evidence="9">
    <location>
        <begin position="242"/>
        <end position="262"/>
    </location>
</feature>
<evidence type="ECO:0000259" key="10">
    <source>
        <dbReference type="SMART" id="SM01138"/>
    </source>
</evidence>
<dbReference type="InterPro" id="IPR003316">
    <property type="entry name" value="E2F_WHTH_DNA-bd_dom"/>
</dbReference>
<evidence type="ECO:0000256" key="7">
    <source>
        <dbReference type="ARBA" id="ARBA00023306"/>
    </source>
</evidence>
<evidence type="ECO:0000256" key="1">
    <source>
        <dbReference type="ARBA" id="ARBA00004123"/>
    </source>
</evidence>
<sequence length="262" mass="29869">MTPPSENILALNNLYHEEGEKCQVSDDAEVKKKTQRNIGWGLRQFSMLVCKKVEAKGRTTYNEVADEIIAELAPLQTSANSFVFEEKNIRRRVYDAFNVLMAIDAIVKDKKEIRWVGWSCTKTAELKGLKTLLNTFFLKEVRMNLMNSIQRKARFLKDLEDQFVDHQNLMLRNQRLHKSANVSSQGVALPFLLVRTNPKATVEIEISEDQHFVKFDFNGTPFTVHDAAAILKEMRFSQALETENATRSSLDGSNLITDPSGK</sequence>
<accession>A0A8N4EZK7</accession>
<dbReference type="Gene3D" id="1.20.140.80">
    <property type="entry name" value="Transcription factor DP"/>
    <property type="match status" value="1"/>
</dbReference>
<dbReference type="PANTHER" id="PTHR12548:SF19">
    <property type="entry name" value="TRANSCRIPTION FACTOR-LIKE PROTEIN DPA"/>
    <property type="match status" value="1"/>
</dbReference>
<keyword evidence="5 8" id="KW-0804">Transcription</keyword>
<dbReference type="GO" id="GO:0051726">
    <property type="term" value="P:regulation of cell cycle"/>
    <property type="evidence" value="ECO:0007669"/>
    <property type="project" value="InterPro"/>
</dbReference>
<feature type="domain" description="E2F/DP family winged-helix DNA-binding" evidence="11">
    <location>
        <begin position="37"/>
        <end position="117"/>
    </location>
</feature>
<evidence type="ECO:0000256" key="6">
    <source>
        <dbReference type="ARBA" id="ARBA00023242"/>
    </source>
</evidence>
<organism evidence="12 13">
    <name type="scientific">Elaeis guineensis var. tenera</name>
    <name type="common">Oil palm</name>
    <dbReference type="NCBI Taxonomy" id="51953"/>
    <lineage>
        <taxon>Eukaryota</taxon>
        <taxon>Viridiplantae</taxon>
        <taxon>Streptophyta</taxon>
        <taxon>Embryophyta</taxon>
        <taxon>Tracheophyta</taxon>
        <taxon>Spermatophyta</taxon>
        <taxon>Magnoliopsida</taxon>
        <taxon>Liliopsida</taxon>
        <taxon>Arecaceae</taxon>
        <taxon>Arecoideae</taxon>
        <taxon>Cocoseae</taxon>
        <taxon>Elaeidinae</taxon>
        <taxon>Elaeis</taxon>
    </lineage>
</organism>
<evidence type="ECO:0000259" key="11">
    <source>
        <dbReference type="SMART" id="SM01372"/>
    </source>
</evidence>
<dbReference type="GeneID" id="105047344"/>
<dbReference type="GO" id="GO:0005634">
    <property type="term" value="C:nucleus"/>
    <property type="evidence" value="ECO:0007669"/>
    <property type="project" value="UniProtKB-SubCell"/>
</dbReference>
<dbReference type="GO" id="GO:0000977">
    <property type="term" value="F:RNA polymerase II transcription regulatory region sequence-specific DNA binding"/>
    <property type="evidence" value="ECO:0007669"/>
    <property type="project" value="TreeGrafter"/>
</dbReference>
<dbReference type="InterPro" id="IPR038168">
    <property type="entry name" value="TF_DP_C_sf"/>
</dbReference>
<dbReference type="AlphaFoldDB" id="A0A8N4EZK7"/>
<dbReference type="Pfam" id="PF08781">
    <property type="entry name" value="DP"/>
    <property type="match status" value="1"/>
</dbReference>
<dbReference type="RefSeq" id="XP_073115216.1">
    <property type="nucleotide sequence ID" value="XM_073259115.1"/>
</dbReference>
<proteinExistence type="inferred from homology"/>
<evidence type="ECO:0000313" key="12">
    <source>
        <dbReference type="Proteomes" id="UP000504607"/>
    </source>
</evidence>
<dbReference type="SUPFAM" id="SSF144074">
    <property type="entry name" value="E2F-DP heterodimerization region"/>
    <property type="match status" value="1"/>
</dbReference>
<dbReference type="SMART" id="SM01372">
    <property type="entry name" value="E2F_TDP"/>
    <property type="match status" value="1"/>
</dbReference>
<gene>
    <name evidence="13" type="primary">LOC105047344</name>
</gene>
<name>A0A8N4EZK7_ELAGV</name>
<dbReference type="GO" id="GO:0000981">
    <property type="term" value="F:DNA-binding transcription factor activity, RNA polymerase II-specific"/>
    <property type="evidence" value="ECO:0007669"/>
    <property type="project" value="TreeGrafter"/>
</dbReference>
<dbReference type="InterPro" id="IPR036388">
    <property type="entry name" value="WH-like_DNA-bd_sf"/>
</dbReference>
<evidence type="ECO:0000313" key="13">
    <source>
        <dbReference type="RefSeq" id="XP_029121057.1"/>
    </source>
</evidence>
<evidence type="ECO:0000256" key="5">
    <source>
        <dbReference type="ARBA" id="ARBA00023163"/>
    </source>
</evidence>
<evidence type="ECO:0000256" key="3">
    <source>
        <dbReference type="ARBA" id="ARBA00023015"/>
    </source>
</evidence>
<comment type="subcellular location">
    <subcellularLocation>
        <location evidence="1 8">Nucleus</location>
    </subcellularLocation>
</comment>
<feature type="domain" description="Transcription factor DP C-terminal" evidence="10">
    <location>
        <begin position="134"/>
        <end position="262"/>
    </location>
</feature>
<evidence type="ECO:0000256" key="8">
    <source>
        <dbReference type="RuleBase" id="RU003796"/>
    </source>
</evidence>
<keyword evidence="12" id="KW-1185">Reference proteome</keyword>
<comment type="similarity">
    <text evidence="2 8">Belongs to the E2F/DP family.</text>
</comment>
<dbReference type="Pfam" id="PF02319">
    <property type="entry name" value="WHD_E2F_TDP"/>
    <property type="match status" value="1"/>
</dbReference>
<dbReference type="RefSeq" id="XP_073115217.1">
    <property type="nucleotide sequence ID" value="XM_073259116.1"/>
</dbReference>
<evidence type="ECO:0000256" key="9">
    <source>
        <dbReference type="SAM" id="MobiDB-lite"/>
    </source>
</evidence>
<keyword evidence="3 8" id="KW-0805">Transcription regulation</keyword>
<dbReference type="GO" id="GO:0005667">
    <property type="term" value="C:transcription regulator complex"/>
    <property type="evidence" value="ECO:0007669"/>
    <property type="project" value="InterPro"/>
</dbReference>
<keyword evidence="6 8" id="KW-0539">Nucleus</keyword>
<keyword evidence="7" id="KW-0131">Cell cycle</keyword>
<dbReference type="InterPro" id="IPR015648">
    <property type="entry name" value="Transcrpt_fac_DP"/>
</dbReference>
<protein>
    <submittedName>
        <fullName evidence="13">Transcription factor-like protein DPB isoform X1</fullName>
    </submittedName>
</protein>
<evidence type="ECO:0000256" key="4">
    <source>
        <dbReference type="ARBA" id="ARBA00023125"/>
    </source>
</evidence>
<dbReference type="Gene3D" id="1.10.10.10">
    <property type="entry name" value="Winged helix-like DNA-binding domain superfamily/Winged helix DNA-binding domain"/>
    <property type="match status" value="1"/>
</dbReference>
<dbReference type="FunFam" id="1.10.10.10:FF:000360">
    <property type="entry name" value="Transcription factor Dp-1, a"/>
    <property type="match status" value="1"/>
</dbReference>
<dbReference type="SMART" id="SM01138">
    <property type="entry name" value="DP"/>
    <property type="match status" value="1"/>
</dbReference>
<dbReference type="Proteomes" id="UP000504607">
    <property type="component" value="Chromosome 6"/>
</dbReference>
<dbReference type="RefSeq" id="XP_029121057.1">
    <property type="nucleotide sequence ID" value="XM_029265224.1"/>
</dbReference>